<reference evidence="7 8" key="1">
    <citation type="submission" date="2018-08" db="EMBL/GenBank/DDBJ databases">
        <title>Paenibacillus sp. M4BSY-1, whole genome shotgun sequence.</title>
        <authorList>
            <person name="Tuo L."/>
        </authorList>
    </citation>
    <scope>NUCLEOTIDE SEQUENCE [LARGE SCALE GENOMIC DNA]</scope>
    <source>
        <strain evidence="7 8">M4BSY-1</strain>
    </source>
</reference>
<dbReference type="InterPro" id="IPR025996">
    <property type="entry name" value="MT1864/Rv1816-like_C"/>
</dbReference>
<keyword evidence="3" id="KW-0804">Transcription</keyword>
<evidence type="ECO:0000313" key="7">
    <source>
        <dbReference type="EMBL" id="REK71911.1"/>
    </source>
</evidence>
<dbReference type="PRINTS" id="PR00455">
    <property type="entry name" value="HTHTETR"/>
</dbReference>
<comment type="caution">
    <text evidence="7">The sequence shown here is derived from an EMBL/GenBank/DDBJ whole genome shotgun (WGS) entry which is preliminary data.</text>
</comment>
<dbReference type="SUPFAM" id="SSF48498">
    <property type="entry name" value="Tetracyclin repressor-like, C-terminal domain"/>
    <property type="match status" value="1"/>
</dbReference>
<evidence type="ECO:0000256" key="4">
    <source>
        <dbReference type="PROSITE-ProRule" id="PRU00335"/>
    </source>
</evidence>
<feature type="DNA-binding region" description="H-T-H motif" evidence="4">
    <location>
        <begin position="51"/>
        <end position="70"/>
    </location>
</feature>
<dbReference type="PANTHER" id="PTHR30055">
    <property type="entry name" value="HTH-TYPE TRANSCRIPTIONAL REGULATOR RUTR"/>
    <property type="match status" value="1"/>
</dbReference>
<keyword evidence="8" id="KW-1185">Reference proteome</keyword>
<evidence type="ECO:0000256" key="2">
    <source>
        <dbReference type="ARBA" id="ARBA00023125"/>
    </source>
</evidence>
<keyword evidence="2 4" id="KW-0238">DNA-binding</keyword>
<dbReference type="InterPro" id="IPR001647">
    <property type="entry name" value="HTH_TetR"/>
</dbReference>
<dbReference type="InterPro" id="IPR050109">
    <property type="entry name" value="HTH-type_TetR-like_transc_reg"/>
</dbReference>
<dbReference type="PANTHER" id="PTHR30055:SF212">
    <property type="entry name" value="TETR-FAMILY FAMILY TRANSCRIPTIONAL REGULATOR"/>
    <property type="match status" value="1"/>
</dbReference>
<evidence type="ECO:0000313" key="8">
    <source>
        <dbReference type="Proteomes" id="UP000261905"/>
    </source>
</evidence>
<feature type="domain" description="HTH tetR-type" evidence="6">
    <location>
        <begin position="28"/>
        <end position="88"/>
    </location>
</feature>
<dbReference type="Pfam" id="PF13305">
    <property type="entry name" value="TetR_C_33"/>
    <property type="match status" value="1"/>
</dbReference>
<evidence type="ECO:0000256" key="1">
    <source>
        <dbReference type="ARBA" id="ARBA00023015"/>
    </source>
</evidence>
<accession>A0A371P7J2</accession>
<evidence type="ECO:0000259" key="6">
    <source>
        <dbReference type="PROSITE" id="PS50977"/>
    </source>
</evidence>
<dbReference type="EMBL" id="QUBQ01000004">
    <property type="protein sequence ID" value="REK71911.1"/>
    <property type="molecule type" value="Genomic_DNA"/>
</dbReference>
<dbReference type="SUPFAM" id="SSF46689">
    <property type="entry name" value="Homeodomain-like"/>
    <property type="match status" value="1"/>
</dbReference>
<dbReference type="Proteomes" id="UP000261905">
    <property type="component" value="Unassembled WGS sequence"/>
</dbReference>
<dbReference type="OrthoDB" id="9815924at2"/>
<sequence length="217" mass="25198">MVVMPNTFDDKPSNPRPVVRRRRGEQKEQLRRLILQTASEMFFELGYHEFSMRKLAARIGYSVATLYLYFRDKDDLLFTVVDDAFTLFRNQLAEAADKSTDAWERLSHLGEAYVRFGLSNPASYRLMFMWRTDYLIESRVGEDGPRVQAFQVLLDSVQDAMDQKELTQDDAASYSDVLWAMLHGIVSLAIQMPMFDEKRTMKLVTQAKTMIYKALHA</sequence>
<organism evidence="7 8">
    <name type="scientific">Paenibacillus paeoniae</name>
    <dbReference type="NCBI Taxonomy" id="2292705"/>
    <lineage>
        <taxon>Bacteria</taxon>
        <taxon>Bacillati</taxon>
        <taxon>Bacillota</taxon>
        <taxon>Bacilli</taxon>
        <taxon>Bacillales</taxon>
        <taxon>Paenibacillaceae</taxon>
        <taxon>Paenibacillus</taxon>
    </lineage>
</organism>
<name>A0A371P7J2_9BACL</name>
<dbReference type="AlphaFoldDB" id="A0A371P7J2"/>
<gene>
    <name evidence="7" type="ORF">DX130_19590</name>
</gene>
<feature type="region of interest" description="Disordered" evidence="5">
    <location>
        <begin position="1"/>
        <end position="22"/>
    </location>
</feature>
<dbReference type="Gene3D" id="1.10.357.10">
    <property type="entry name" value="Tetracycline Repressor, domain 2"/>
    <property type="match status" value="1"/>
</dbReference>
<dbReference type="GO" id="GO:0003700">
    <property type="term" value="F:DNA-binding transcription factor activity"/>
    <property type="evidence" value="ECO:0007669"/>
    <property type="project" value="TreeGrafter"/>
</dbReference>
<dbReference type="Pfam" id="PF00440">
    <property type="entry name" value="TetR_N"/>
    <property type="match status" value="1"/>
</dbReference>
<dbReference type="InterPro" id="IPR009057">
    <property type="entry name" value="Homeodomain-like_sf"/>
</dbReference>
<protein>
    <submittedName>
        <fullName evidence="7">TetR/AcrR family transcriptional regulator</fullName>
    </submittedName>
</protein>
<evidence type="ECO:0000256" key="5">
    <source>
        <dbReference type="SAM" id="MobiDB-lite"/>
    </source>
</evidence>
<keyword evidence="1" id="KW-0805">Transcription regulation</keyword>
<dbReference type="InterPro" id="IPR036271">
    <property type="entry name" value="Tet_transcr_reg_TetR-rel_C_sf"/>
</dbReference>
<evidence type="ECO:0000256" key="3">
    <source>
        <dbReference type="ARBA" id="ARBA00023163"/>
    </source>
</evidence>
<dbReference type="PROSITE" id="PS50977">
    <property type="entry name" value="HTH_TETR_2"/>
    <property type="match status" value="1"/>
</dbReference>
<dbReference type="GO" id="GO:0000976">
    <property type="term" value="F:transcription cis-regulatory region binding"/>
    <property type="evidence" value="ECO:0007669"/>
    <property type="project" value="TreeGrafter"/>
</dbReference>
<proteinExistence type="predicted"/>